<organism evidence="1 2">
    <name type="scientific">Hygrophoropsis aurantiaca</name>
    <dbReference type="NCBI Taxonomy" id="72124"/>
    <lineage>
        <taxon>Eukaryota</taxon>
        <taxon>Fungi</taxon>
        <taxon>Dikarya</taxon>
        <taxon>Basidiomycota</taxon>
        <taxon>Agaricomycotina</taxon>
        <taxon>Agaricomycetes</taxon>
        <taxon>Agaricomycetidae</taxon>
        <taxon>Boletales</taxon>
        <taxon>Coniophorineae</taxon>
        <taxon>Hygrophoropsidaceae</taxon>
        <taxon>Hygrophoropsis</taxon>
    </lineage>
</organism>
<keyword evidence="2" id="KW-1185">Reference proteome</keyword>
<dbReference type="Proteomes" id="UP000790377">
    <property type="component" value="Unassembled WGS sequence"/>
</dbReference>
<comment type="caution">
    <text evidence="1">The sequence shown here is derived from an EMBL/GenBank/DDBJ whole genome shotgun (WGS) entry which is preliminary data.</text>
</comment>
<accession>A0ACB8A4I8</accession>
<dbReference type="EMBL" id="MU267856">
    <property type="protein sequence ID" value="KAH7907966.1"/>
    <property type="molecule type" value="Genomic_DNA"/>
</dbReference>
<sequence length="721" mass="79619">MAPPKGTQHRVKHTRIRVAPQPSRENAAYRPPLNNEELQYLVEKMKEQFGWSNGPRDFQLDAIKAQLQGKDVIVHAGTGAGKTAIAAGPHLHPSSKGKVTIMVSPLIALHDEQVETFQNEFKLSAVAVNSSHGGCNQDILKKIVAGSWQIVLISPEMLLSKRFVKDVLQNTEFGRKVLSVIIDEAHVVSHWGSAFRKKYGELGKVRYFLPRGTPVVAVSATLPARIRSDVLQKQEFAKEGYVSIDIGNDRANVSLIVRGIQHAMNSYADLDFVVPSNITHASQISKTFIYADNIAVGLEIIDHLMELLPPELRSLGVIRPYNAAHGKAYRKEVMNQFKNGDVRILVCTDAAGMGCNIPDIDLVVQWKLPGSISTFVQRAGRAARAKGRTGIAVLLVEQSAFEVDLLEVNFQSDKEKKGKAKGKGKAYGQTKGSSEGLHDTIFVAEQPRLDPNADNEGLHVLVQTGICRRQVLTEIYKNQSAEPTVPCCDLCAPALLEKVRPGIAPVTQRQTSIKRGETSEMVQTHLHNWRKRVSERDFPFAFHAATALLKDETLVILSSIGPVRSRLQFDKILKEQWVWYSRYADELFELLSGLDIPEFRPLPRKPRGTKQALEQDLVDSEAAASMANPRPARKRMAMAESLAPVDETSTGSEKNRSQLAGRTPIVVVGDAGVASNAESSTSQAHFVVPSMFAPLQPWTFQTIPLQAYNARLWHPYTSAKA</sequence>
<name>A0ACB8A4I8_9AGAM</name>
<reference evidence="1" key="1">
    <citation type="journal article" date="2021" name="New Phytol.">
        <title>Evolutionary innovations through gain and loss of genes in the ectomycorrhizal Boletales.</title>
        <authorList>
            <person name="Wu G."/>
            <person name="Miyauchi S."/>
            <person name="Morin E."/>
            <person name="Kuo A."/>
            <person name="Drula E."/>
            <person name="Varga T."/>
            <person name="Kohler A."/>
            <person name="Feng B."/>
            <person name="Cao Y."/>
            <person name="Lipzen A."/>
            <person name="Daum C."/>
            <person name="Hundley H."/>
            <person name="Pangilinan J."/>
            <person name="Johnson J."/>
            <person name="Barry K."/>
            <person name="LaButti K."/>
            <person name="Ng V."/>
            <person name="Ahrendt S."/>
            <person name="Min B."/>
            <person name="Choi I.G."/>
            <person name="Park H."/>
            <person name="Plett J.M."/>
            <person name="Magnuson J."/>
            <person name="Spatafora J.W."/>
            <person name="Nagy L.G."/>
            <person name="Henrissat B."/>
            <person name="Grigoriev I.V."/>
            <person name="Yang Z.L."/>
            <person name="Xu J."/>
            <person name="Martin F.M."/>
        </authorList>
    </citation>
    <scope>NUCLEOTIDE SEQUENCE</scope>
    <source>
        <strain evidence="1">ATCC 28755</strain>
    </source>
</reference>
<keyword evidence="1" id="KW-0378">Hydrolase</keyword>
<proteinExistence type="predicted"/>
<protein>
    <submittedName>
        <fullName evidence="1">P-loop containing nucleoside triphosphate hydrolase protein</fullName>
    </submittedName>
</protein>
<evidence type="ECO:0000313" key="2">
    <source>
        <dbReference type="Proteomes" id="UP000790377"/>
    </source>
</evidence>
<evidence type="ECO:0000313" key="1">
    <source>
        <dbReference type="EMBL" id="KAH7907966.1"/>
    </source>
</evidence>
<gene>
    <name evidence="1" type="ORF">BJ138DRAFT_1013704</name>
</gene>